<evidence type="ECO:0000313" key="2">
    <source>
        <dbReference type="Proteomes" id="UP000799423"/>
    </source>
</evidence>
<reference evidence="1" key="1">
    <citation type="submission" date="2020-01" db="EMBL/GenBank/DDBJ databases">
        <authorList>
            <consortium name="DOE Joint Genome Institute"/>
            <person name="Haridas S."/>
            <person name="Albert R."/>
            <person name="Binder M."/>
            <person name="Bloem J."/>
            <person name="Labutti K."/>
            <person name="Salamov A."/>
            <person name="Andreopoulos B."/>
            <person name="Baker S.E."/>
            <person name="Barry K."/>
            <person name="Bills G."/>
            <person name="Bluhm B.H."/>
            <person name="Cannon C."/>
            <person name="Castanera R."/>
            <person name="Culley D.E."/>
            <person name="Daum C."/>
            <person name="Ezra D."/>
            <person name="Gonzalez J.B."/>
            <person name="Henrissat B."/>
            <person name="Kuo A."/>
            <person name="Liang C."/>
            <person name="Lipzen A."/>
            <person name="Lutzoni F."/>
            <person name="Magnuson J."/>
            <person name="Mondo S."/>
            <person name="Nolan M."/>
            <person name="Ohm R."/>
            <person name="Pangilinan J."/>
            <person name="Park H.-J."/>
            <person name="Ramirez L."/>
            <person name="Alfaro M."/>
            <person name="Sun H."/>
            <person name="Tritt A."/>
            <person name="Yoshinaga Y."/>
            <person name="Zwiers L.-H."/>
            <person name="Turgeon B.G."/>
            <person name="Goodwin S.B."/>
            <person name="Spatafora J.W."/>
            <person name="Crous P.W."/>
            <person name="Grigoriev I.V."/>
        </authorList>
    </citation>
    <scope>NUCLEOTIDE SEQUENCE</scope>
    <source>
        <strain evidence="1">IPT5</strain>
    </source>
</reference>
<dbReference type="AlphaFoldDB" id="A0A6A7BBN6"/>
<evidence type="ECO:0000313" key="1">
    <source>
        <dbReference type="EMBL" id="KAF2851558.1"/>
    </source>
</evidence>
<dbReference type="EMBL" id="MU006302">
    <property type="protein sequence ID" value="KAF2851558.1"/>
    <property type="molecule type" value="Genomic_DNA"/>
</dbReference>
<organism evidence="1 2">
    <name type="scientific">Plenodomus tracheiphilus IPT5</name>
    <dbReference type="NCBI Taxonomy" id="1408161"/>
    <lineage>
        <taxon>Eukaryota</taxon>
        <taxon>Fungi</taxon>
        <taxon>Dikarya</taxon>
        <taxon>Ascomycota</taxon>
        <taxon>Pezizomycotina</taxon>
        <taxon>Dothideomycetes</taxon>
        <taxon>Pleosporomycetidae</taxon>
        <taxon>Pleosporales</taxon>
        <taxon>Pleosporineae</taxon>
        <taxon>Leptosphaeriaceae</taxon>
        <taxon>Plenodomus</taxon>
    </lineage>
</organism>
<proteinExistence type="predicted"/>
<protein>
    <submittedName>
        <fullName evidence="1">Uncharacterized protein</fullName>
    </submittedName>
</protein>
<accession>A0A6A7BBN6</accession>
<dbReference type="Proteomes" id="UP000799423">
    <property type="component" value="Unassembled WGS sequence"/>
</dbReference>
<keyword evidence="2" id="KW-1185">Reference proteome</keyword>
<dbReference type="OrthoDB" id="2152029at2759"/>
<name>A0A6A7BBN6_9PLEO</name>
<sequence>MADEHVSRLGIAAGVARACRHQVVDEVLIWAGDHEILKDGIEAFAAKFTRGFGGSGGRVETVVTPKACHEEMIVERILGYQGDSGTGSQTVVQSWVKSKL</sequence>
<gene>
    <name evidence="1" type="ORF">T440DRAFT_517538</name>
</gene>